<gene>
    <name evidence="2" type="ORF">HID58_082227</name>
</gene>
<feature type="region of interest" description="Disordered" evidence="1">
    <location>
        <begin position="1"/>
        <end position="207"/>
    </location>
</feature>
<feature type="compositionally biased region" description="Low complexity" evidence="1">
    <location>
        <begin position="36"/>
        <end position="53"/>
    </location>
</feature>
<accession>A0ABQ7YCR2</accession>
<keyword evidence="3" id="KW-1185">Reference proteome</keyword>
<organism evidence="2 3">
    <name type="scientific">Brassica napus</name>
    <name type="common">Rape</name>
    <dbReference type="NCBI Taxonomy" id="3708"/>
    <lineage>
        <taxon>Eukaryota</taxon>
        <taxon>Viridiplantae</taxon>
        <taxon>Streptophyta</taxon>
        <taxon>Embryophyta</taxon>
        <taxon>Tracheophyta</taxon>
        <taxon>Spermatophyta</taxon>
        <taxon>Magnoliopsida</taxon>
        <taxon>eudicotyledons</taxon>
        <taxon>Gunneridae</taxon>
        <taxon>Pentapetalae</taxon>
        <taxon>rosids</taxon>
        <taxon>malvids</taxon>
        <taxon>Brassicales</taxon>
        <taxon>Brassicaceae</taxon>
        <taxon>Brassiceae</taxon>
        <taxon>Brassica</taxon>
    </lineage>
</organism>
<feature type="compositionally biased region" description="Polar residues" evidence="1">
    <location>
        <begin position="67"/>
        <end position="79"/>
    </location>
</feature>
<feature type="compositionally biased region" description="Polar residues" evidence="1">
    <location>
        <begin position="88"/>
        <end position="98"/>
    </location>
</feature>
<reference evidence="2 3" key="1">
    <citation type="submission" date="2021-05" db="EMBL/GenBank/DDBJ databases">
        <title>Genome Assembly of Synthetic Allotetraploid Brassica napus Reveals Homoeologous Exchanges between Subgenomes.</title>
        <authorList>
            <person name="Davis J.T."/>
        </authorList>
    </citation>
    <scope>NUCLEOTIDE SEQUENCE [LARGE SCALE GENOMIC DNA]</scope>
    <source>
        <strain evidence="3">cv. Da-Ae</strain>
        <tissue evidence="2">Seedling</tissue>
    </source>
</reference>
<evidence type="ECO:0000256" key="1">
    <source>
        <dbReference type="SAM" id="MobiDB-lite"/>
    </source>
</evidence>
<evidence type="ECO:0000313" key="3">
    <source>
        <dbReference type="Proteomes" id="UP000824890"/>
    </source>
</evidence>
<sequence length="222" mass="23775">TNNNKYNYSHILQRDPSSSPASYSSVARSNGRMLILTKPSPKPLKSSSAATATTPPPPSPAPTKTPDQTISDPDPNQISLRPLGHTGPASSLSFPARTSESEKHVAPPAPMSVSPKPHKFVPPHLRPGFVRKDEKPGLDSSRVMDPNCLTRNNRGRGISGMDRPGDPNRAGMRGFDPIKNTWVDQDPAGNVPAPPDDDELAGLMSSYSLDDGDGNYYPCVPC</sequence>
<dbReference type="Proteomes" id="UP000824890">
    <property type="component" value="Unassembled WGS sequence"/>
</dbReference>
<name>A0ABQ7YCR2_BRANA</name>
<comment type="caution">
    <text evidence="2">The sequence shown here is derived from an EMBL/GenBank/DDBJ whole genome shotgun (WGS) entry which is preliminary data.</text>
</comment>
<evidence type="ECO:0000313" key="2">
    <source>
        <dbReference type="EMBL" id="KAH0865016.1"/>
    </source>
</evidence>
<feature type="compositionally biased region" description="Pro residues" evidence="1">
    <location>
        <begin position="54"/>
        <end position="63"/>
    </location>
</feature>
<feature type="non-terminal residue" evidence="2">
    <location>
        <position position="1"/>
    </location>
</feature>
<feature type="compositionally biased region" description="Low complexity" evidence="1">
    <location>
        <begin position="16"/>
        <end position="29"/>
    </location>
</feature>
<dbReference type="EMBL" id="JAGKQM010000018">
    <property type="protein sequence ID" value="KAH0865016.1"/>
    <property type="molecule type" value="Genomic_DNA"/>
</dbReference>
<proteinExistence type="predicted"/>
<protein>
    <submittedName>
        <fullName evidence="2">Uncharacterized protein</fullName>
    </submittedName>
</protein>